<evidence type="ECO:0000313" key="2">
    <source>
        <dbReference type="Proteomes" id="UP000799750"/>
    </source>
</evidence>
<reference evidence="1" key="1">
    <citation type="journal article" date="2020" name="Stud. Mycol.">
        <title>101 Dothideomycetes genomes: a test case for predicting lifestyles and emergence of pathogens.</title>
        <authorList>
            <person name="Haridas S."/>
            <person name="Albert R."/>
            <person name="Binder M."/>
            <person name="Bloem J."/>
            <person name="Labutti K."/>
            <person name="Salamov A."/>
            <person name="Andreopoulos B."/>
            <person name="Baker S."/>
            <person name="Barry K."/>
            <person name="Bills G."/>
            <person name="Bluhm B."/>
            <person name="Cannon C."/>
            <person name="Castanera R."/>
            <person name="Culley D."/>
            <person name="Daum C."/>
            <person name="Ezra D."/>
            <person name="Gonzalez J."/>
            <person name="Henrissat B."/>
            <person name="Kuo A."/>
            <person name="Liang C."/>
            <person name="Lipzen A."/>
            <person name="Lutzoni F."/>
            <person name="Magnuson J."/>
            <person name="Mondo S."/>
            <person name="Nolan M."/>
            <person name="Ohm R."/>
            <person name="Pangilinan J."/>
            <person name="Park H.-J."/>
            <person name="Ramirez L."/>
            <person name="Alfaro M."/>
            <person name="Sun H."/>
            <person name="Tritt A."/>
            <person name="Yoshinaga Y."/>
            <person name="Zwiers L.-H."/>
            <person name="Turgeon B."/>
            <person name="Goodwin S."/>
            <person name="Spatafora J."/>
            <person name="Crous P."/>
            <person name="Grigoriev I."/>
        </authorList>
    </citation>
    <scope>NUCLEOTIDE SEQUENCE</scope>
    <source>
        <strain evidence="1">CBS 269.34</strain>
    </source>
</reference>
<dbReference type="AlphaFoldDB" id="A0A6A6QNN6"/>
<protein>
    <submittedName>
        <fullName evidence="1">Uncharacterized protein</fullName>
    </submittedName>
</protein>
<accession>A0A6A6QNN6</accession>
<sequence length="151" mass="16277">MGVSFPLVLIRRMVFSPAVSLFGGSGSELSTPLDGNAGFLRCYSCCPHSCLGTPLGSDFVLYDDQLSFIDSDLDPELATAKDGEACRVATMSVRDLHVQTVSLPTAFTTTSKDEFGGSREAIFGERSVRSYLFLFYLFIGASLPITPLICP</sequence>
<keyword evidence="2" id="KW-1185">Reference proteome</keyword>
<name>A0A6A6QNN6_9PEZI</name>
<dbReference type="EMBL" id="MU004191">
    <property type="protein sequence ID" value="KAF2493852.1"/>
    <property type="molecule type" value="Genomic_DNA"/>
</dbReference>
<organism evidence="1 2">
    <name type="scientific">Lophium mytilinum</name>
    <dbReference type="NCBI Taxonomy" id="390894"/>
    <lineage>
        <taxon>Eukaryota</taxon>
        <taxon>Fungi</taxon>
        <taxon>Dikarya</taxon>
        <taxon>Ascomycota</taxon>
        <taxon>Pezizomycotina</taxon>
        <taxon>Dothideomycetes</taxon>
        <taxon>Pleosporomycetidae</taxon>
        <taxon>Mytilinidiales</taxon>
        <taxon>Mytilinidiaceae</taxon>
        <taxon>Lophium</taxon>
    </lineage>
</organism>
<dbReference type="Proteomes" id="UP000799750">
    <property type="component" value="Unassembled WGS sequence"/>
</dbReference>
<evidence type="ECO:0000313" key="1">
    <source>
        <dbReference type="EMBL" id="KAF2493852.1"/>
    </source>
</evidence>
<gene>
    <name evidence="1" type="ORF">BU16DRAFT_540402</name>
</gene>
<proteinExistence type="predicted"/>